<sequence>MLYSCILSVATLAFGATSVAATFASTANVALGYKCSPNAPELMTFGPACSFYQAVDLNVCSDSRCYEIPYVTDGLTNLQFVTNVFSENVQLSYDTKIDYDKLTSLQLQMGDDKMPLMCNPGECTEQAFSLMCKYECAGVHDNDKALEHFANLKIGIETTYGVNTY</sequence>
<dbReference type="Proteomes" id="UP000193498">
    <property type="component" value="Unassembled WGS sequence"/>
</dbReference>
<keyword evidence="1" id="KW-0732">Signal</keyword>
<dbReference type="AlphaFoldDB" id="A0A1Y1XRW0"/>
<accession>A0A1Y1XRW0</accession>
<comment type="caution">
    <text evidence="2">The sequence shown here is derived from an EMBL/GenBank/DDBJ whole genome shotgun (WGS) entry which is preliminary data.</text>
</comment>
<reference evidence="2 3" key="1">
    <citation type="submission" date="2016-07" db="EMBL/GenBank/DDBJ databases">
        <title>Pervasive Adenine N6-methylation of Active Genes in Fungi.</title>
        <authorList>
            <consortium name="DOE Joint Genome Institute"/>
            <person name="Mondo S.J."/>
            <person name="Dannebaum R.O."/>
            <person name="Kuo R.C."/>
            <person name="Labutti K."/>
            <person name="Haridas S."/>
            <person name="Kuo A."/>
            <person name="Salamov A."/>
            <person name="Ahrendt S.R."/>
            <person name="Lipzen A."/>
            <person name="Sullivan W."/>
            <person name="Andreopoulos W.B."/>
            <person name="Clum A."/>
            <person name="Lindquist E."/>
            <person name="Daum C."/>
            <person name="Ramamoorthy G.K."/>
            <person name="Gryganskyi A."/>
            <person name="Culley D."/>
            <person name="Magnuson J.K."/>
            <person name="James T.Y."/>
            <person name="O'Malley M.A."/>
            <person name="Stajich J.E."/>
            <person name="Spatafora J.W."/>
            <person name="Visel A."/>
            <person name="Grigoriev I.V."/>
        </authorList>
    </citation>
    <scope>NUCLEOTIDE SEQUENCE [LARGE SCALE GENOMIC DNA]</scope>
    <source>
        <strain evidence="2 3">CBS 931.73</strain>
    </source>
</reference>
<dbReference type="InParanoid" id="A0A1Y1XRW0"/>
<proteinExistence type="predicted"/>
<feature type="signal peptide" evidence="1">
    <location>
        <begin position="1"/>
        <end position="21"/>
    </location>
</feature>
<evidence type="ECO:0000256" key="1">
    <source>
        <dbReference type="SAM" id="SignalP"/>
    </source>
</evidence>
<feature type="chain" id="PRO_5012260002" evidence="1">
    <location>
        <begin position="22"/>
        <end position="165"/>
    </location>
</feature>
<name>A0A1Y1XRW0_9FUNG</name>
<evidence type="ECO:0000313" key="3">
    <source>
        <dbReference type="Proteomes" id="UP000193498"/>
    </source>
</evidence>
<keyword evidence="3" id="KW-1185">Reference proteome</keyword>
<organism evidence="2 3">
    <name type="scientific">Basidiobolus meristosporus CBS 931.73</name>
    <dbReference type="NCBI Taxonomy" id="1314790"/>
    <lineage>
        <taxon>Eukaryota</taxon>
        <taxon>Fungi</taxon>
        <taxon>Fungi incertae sedis</taxon>
        <taxon>Zoopagomycota</taxon>
        <taxon>Entomophthoromycotina</taxon>
        <taxon>Basidiobolomycetes</taxon>
        <taxon>Basidiobolales</taxon>
        <taxon>Basidiobolaceae</taxon>
        <taxon>Basidiobolus</taxon>
    </lineage>
</organism>
<gene>
    <name evidence="2" type="ORF">K493DRAFT_306636</name>
</gene>
<dbReference type="EMBL" id="MCFE01000531">
    <property type="protein sequence ID" value="ORX88405.1"/>
    <property type="molecule type" value="Genomic_DNA"/>
</dbReference>
<protein>
    <submittedName>
        <fullName evidence="2">Uncharacterized protein</fullName>
    </submittedName>
</protein>
<evidence type="ECO:0000313" key="2">
    <source>
        <dbReference type="EMBL" id="ORX88405.1"/>
    </source>
</evidence>